<comment type="caution">
    <text evidence="1">The sequence shown here is derived from an EMBL/GenBank/DDBJ whole genome shotgun (WGS) entry which is preliminary data.</text>
</comment>
<sequence>MASNTSKTARASVRAGQAGASGALSVLGEFKYLIPLNKGKHVYVRNLTNGKTVHLSTTSDAFVEEIRVLAGAGHAAKIRAELQALAASTPTDGWDATEKRLVDAGVFEAA</sequence>
<proteinExistence type="predicted"/>
<dbReference type="RefSeq" id="WP_345128705.1">
    <property type="nucleotide sequence ID" value="NZ_BAABAT010000010.1"/>
</dbReference>
<dbReference type="Proteomes" id="UP001500620">
    <property type="component" value="Unassembled WGS sequence"/>
</dbReference>
<protein>
    <submittedName>
        <fullName evidence="1">Uncharacterized protein</fullName>
    </submittedName>
</protein>
<accession>A0ABP8D9W2</accession>
<dbReference type="EMBL" id="BAABAT010000010">
    <property type="protein sequence ID" value="GAA4250830.1"/>
    <property type="molecule type" value="Genomic_DNA"/>
</dbReference>
<evidence type="ECO:0000313" key="2">
    <source>
        <dbReference type="Proteomes" id="UP001500620"/>
    </source>
</evidence>
<reference evidence="2" key="1">
    <citation type="journal article" date="2019" name="Int. J. Syst. Evol. Microbiol.">
        <title>The Global Catalogue of Microorganisms (GCM) 10K type strain sequencing project: providing services to taxonomists for standard genome sequencing and annotation.</title>
        <authorList>
            <consortium name="The Broad Institute Genomics Platform"/>
            <consortium name="The Broad Institute Genome Sequencing Center for Infectious Disease"/>
            <person name="Wu L."/>
            <person name="Ma J."/>
        </authorList>
    </citation>
    <scope>NUCLEOTIDE SEQUENCE [LARGE SCALE GENOMIC DNA]</scope>
    <source>
        <strain evidence="2">JCM 17441</strain>
    </source>
</reference>
<evidence type="ECO:0000313" key="1">
    <source>
        <dbReference type="EMBL" id="GAA4250830.1"/>
    </source>
</evidence>
<keyword evidence="2" id="KW-1185">Reference proteome</keyword>
<name>A0ABP8D9W2_9ACTN</name>
<organism evidence="1 2">
    <name type="scientific">Dactylosporangium darangshiense</name>
    <dbReference type="NCBI Taxonomy" id="579108"/>
    <lineage>
        <taxon>Bacteria</taxon>
        <taxon>Bacillati</taxon>
        <taxon>Actinomycetota</taxon>
        <taxon>Actinomycetes</taxon>
        <taxon>Micromonosporales</taxon>
        <taxon>Micromonosporaceae</taxon>
        <taxon>Dactylosporangium</taxon>
    </lineage>
</organism>
<gene>
    <name evidence="1" type="ORF">GCM10022255_041060</name>
</gene>